<dbReference type="Pfam" id="PF10162">
    <property type="entry name" value="G8"/>
    <property type="match status" value="1"/>
</dbReference>
<proteinExistence type="predicted"/>
<comment type="subcellular location">
    <subcellularLocation>
        <location evidence="1">Cell membrane</location>
    </subcellularLocation>
</comment>
<reference evidence="6 7" key="1">
    <citation type="submission" date="2019-01" db="EMBL/GenBank/DDBJ databases">
        <title>A draft genome assembly of the solar-powered sea slug Elysia chlorotica.</title>
        <authorList>
            <person name="Cai H."/>
            <person name="Li Q."/>
            <person name="Fang X."/>
            <person name="Li J."/>
            <person name="Curtis N.E."/>
            <person name="Altenburger A."/>
            <person name="Shibata T."/>
            <person name="Feng M."/>
            <person name="Maeda T."/>
            <person name="Schwartz J.A."/>
            <person name="Shigenobu S."/>
            <person name="Lundholm N."/>
            <person name="Nishiyama T."/>
            <person name="Yang H."/>
            <person name="Hasebe M."/>
            <person name="Li S."/>
            <person name="Pierce S.K."/>
            <person name="Wang J."/>
        </authorList>
    </citation>
    <scope>NUCLEOTIDE SEQUENCE [LARGE SCALE GENOMIC DNA]</scope>
    <source>
        <strain evidence="6">EC2010</strain>
        <tissue evidence="6">Whole organism of an adult</tissue>
    </source>
</reference>
<comment type="caution">
    <text evidence="6">The sequence shown here is derived from an EMBL/GenBank/DDBJ whole genome shotgun (WGS) entry which is preliminary data.</text>
</comment>
<dbReference type="PANTHER" id="PTHR15535:SF17">
    <property type="entry name" value="TRANSMEMBRANE PROTEIN"/>
    <property type="match status" value="1"/>
</dbReference>
<feature type="chain" id="PRO_5018537002" description="G8 domain-containing protein" evidence="4">
    <location>
        <begin position="24"/>
        <end position="530"/>
    </location>
</feature>
<dbReference type="Pfam" id="PF15711">
    <property type="entry name" value="ILEI"/>
    <property type="match status" value="1"/>
</dbReference>
<keyword evidence="2" id="KW-0472">Membrane</keyword>
<dbReference type="PANTHER" id="PTHR15535">
    <property type="entry name" value="TRANSMEMBRANE PROTEIN 2-RELATED"/>
    <property type="match status" value="1"/>
</dbReference>
<dbReference type="InterPro" id="IPR039477">
    <property type="entry name" value="ILEI/PANDER_dom"/>
</dbReference>
<evidence type="ECO:0000259" key="5">
    <source>
        <dbReference type="PROSITE" id="PS51484"/>
    </source>
</evidence>
<dbReference type="SUPFAM" id="SSF51126">
    <property type="entry name" value="Pectin lyase-like"/>
    <property type="match status" value="1"/>
</dbReference>
<dbReference type="AlphaFoldDB" id="A0A3S1A1E3"/>
<dbReference type="InterPro" id="IPR019316">
    <property type="entry name" value="G8_domain"/>
</dbReference>
<dbReference type="InterPro" id="IPR012334">
    <property type="entry name" value="Pectin_lyas_fold"/>
</dbReference>
<evidence type="ECO:0000256" key="3">
    <source>
        <dbReference type="ARBA" id="ARBA00023180"/>
    </source>
</evidence>
<dbReference type="InterPro" id="IPR055401">
    <property type="entry name" value="CEMIP_beta-hel_dom"/>
</dbReference>
<dbReference type="GO" id="GO:0005886">
    <property type="term" value="C:plasma membrane"/>
    <property type="evidence" value="ECO:0007669"/>
    <property type="project" value="UniProtKB-SubCell"/>
</dbReference>
<dbReference type="Pfam" id="PF24606">
    <property type="entry name" value="CEMIP_beta-hel"/>
    <property type="match status" value="1"/>
</dbReference>
<dbReference type="SMART" id="SM01225">
    <property type="entry name" value="G8"/>
    <property type="match status" value="1"/>
</dbReference>
<dbReference type="EMBL" id="RQTK01000004">
    <property type="protein sequence ID" value="RUS91901.1"/>
    <property type="molecule type" value="Genomic_DNA"/>
</dbReference>
<sequence length="530" mass="58894">MRLNALLACLVAHALIGNNGIQAQTSCPWDDQTLDKWSSPTTWPSGQVPQENDVVNIPAGKKVLLDTPIPRLLTLTIDGTLVWGNVDGIRMETSYVLVNGEFHIGSETCPFEKEADIFLYGQSNSAENVPGPFGRKFVGVASGGRLEIHGKPKKSWTKLTGTVAPSNGSCGIVYDSVNEQFNSEYQEGLHVVIWNPDGTVYDYGIFDTESGVMDHVHNFVYKMGIGKIVAIAIHEDIGLPLASWEPLYQAIENLGGTQIRNVQAKDPYAFVAITGNMNKGGHTETEIKRRDRQAERERISCTSLIKLRIYFLHSVTVPSGSKYSVRFRVLARRLAFPLVTVLDDIYGWAPGEFRYSHFGHVTYGVDERAEVGLLSRNIRIEGEVQETCYSNNADEAYLCTRFEMDTFGGHVKVIRGGFARVEGVELYHLGQQSTLGTYPLHFHMCDEVPGQYFKNNAIRDSFSRCITIHGTDNATVSDNVCLNHIGHGIFLEDSAERWNIIHRNLVIGTVHGTILLSDRKSDECADPDHC</sequence>
<feature type="signal peptide" evidence="4">
    <location>
        <begin position="1"/>
        <end position="23"/>
    </location>
</feature>
<dbReference type="Proteomes" id="UP000271974">
    <property type="component" value="Unassembled WGS sequence"/>
</dbReference>
<feature type="non-terminal residue" evidence="6">
    <location>
        <position position="530"/>
    </location>
</feature>
<dbReference type="InterPro" id="IPR052252">
    <property type="entry name" value="CEMIP/CEMIP2"/>
</dbReference>
<keyword evidence="2" id="KW-1003">Cell membrane</keyword>
<evidence type="ECO:0000256" key="2">
    <source>
        <dbReference type="ARBA" id="ARBA00022475"/>
    </source>
</evidence>
<organism evidence="6 7">
    <name type="scientific">Elysia chlorotica</name>
    <name type="common">Eastern emerald elysia</name>
    <name type="synonym">Sea slug</name>
    <dbReference type="NCBI Taxonomy" id="188477"/>
    <lineage>
        <taxon>Eukaryota</taxon>
        <taxon>Metazoa</taxon>
        <taxon>Spiralia</taxon>
        <taxon>Lophotrochozoa</taxon>
        <taxon>Mollusca</taxon>
        <taxon>Gastropoda</taxon>
        <taxon>Heterobranchia</taxon>
        <taxon>Euthyneura</taxon>
        <taxon>Panpulmonata</taxon>
        <taxon>Sacoglossa</taxon>
        <taxon>Placobranchoidea</taxon>
        <taxon>Plakobranchidae</taxon>
        <taxon>Elysia</taxon>
    </lineage>
</organism>
<gene>
    <name evidence="6" type="ORF">EGW08_000303</name>
</gene>
<feature type="domain" description="G8" evidence="5">
    <location>
        <begin position="41"/>
        <end position="161"/>
    </location>
</feature>
<dbReference type="InterPro" id="IPR011050">
    <property type="entry name" value="Pectin_lyase_fold/virulence"/>
</dbReference>
<evidence type="ECO:0000256" key="4">
    <source>
        <dbReference type="SAM" id="SignalP"/>
    </source>
</evidence>
<keyword evidence="3" id="KW-0325">Glycoprotein</keyword>
<name>A0A3S1A1E3_ELYCH</name>
<evidence type="ECO:0000313" key="6">
    <source>
        <dbReference type="EMBL" id="RUS91901.1"/>
    </source>
</evidence>
<dbReference type="PROSITE" id="PS51484">
    <property type="entry name" value="G8"/>
    <property type="match status" value="1"/>
</dbReference>
<keyword evidence="7" id="KW-1185">Reference proteome</keyword>
<keyword evidence="4" id="KW-0732">Signal</keyword>
<dbReference type="OrthoDB" id="120976at2759"/>
<protein>
    <recommendedName>
        <fullName evidence="5">G8 domain-containing protein</fullName>
    </recommendedName>
</protein>
<accession>A0A3S1A1E3</accession>
<dbReference type="Gene3D" id="2.160.20.10">
    <property type="entry name" value="Single-stranded right-handed beta-helix, Pectin lyase-like"/>
    <property type="match status" value="1"/>
</dbReference>
<evidence type="ECO:0000313" key="7">
    <source>
        <dbReference type="Proteomes" id="UP000271974"/>
    </source>
</evidence>
<evidence type="ECO:0000256" key="1">
    <source>
        <dbReference type="ARBA" id="ARBA00004236"/>
    </source>
</evidence>
<dbReference type="STRING" id="188477.A0A3S1A1E3"/>